<proteinExistence type="predicted"/>
<name>A0AAV5CW44_ELECO</name>
<dbReference type="EMBL" id="BQKI01000009">
    <property type="protein sequence ID" value="GJN02687.1"/>
    <property type="molecule type" value="Genomic_DNA"/>
</dbReference>
<dbReference type="Proteomes" id="UP001054889">
    <property type="component" value="Unassembled WGS sequence"/>
</dbReference>
<evidence type="ECO:0000313" key="2">
    <source>
        <dbReference type="EMBL" id="GJN02687.1"/>
    </source>
</evidence>
<feature type="compositionally biased region" description="Basic and acidic residues" evidence="1">
    <location>
        <begin position="23"/>
        <end position="52"/>
    </location>
</feature>
<evidence type="ECO:0000256" key="1">
    <source>
        <dbReference type="SAM" id="MobiDB-lite"/>
    </source>
</evidence>
<protein>
    <submittedName>
        <fullName evidence="2">Uncharacterized protein</fullName>
    </submittedName>
</protein>
<reference evidence="2" key="2">
    <citation type="submission" date="2021-12" db="EMBL/GenBank/DDBJ databases">
        <title>Resequencing data analysis of finger millet.</title>
        <authorList>
            <person name="Hatakeyama M."/>
            <person name="Aluri S."/>
            <person name="Balachadran M.T."/>
            <person name="Sivarajan S.R."/>
            <person name="Poveda L."/>
            <person name="Shimizu-Inatsugi R."/>
            <person name="Schlapbach R."/>
            <person name="Sreeman S.M."/>
            <person name="Shimizu K.K."/>
        </authorList>
    </citation>
    <scope>NUCLEOTIDE SEQUENCE</scope>
</reference>
<gene>
    <name evidence="2" type="primary">ga20065</name>
    <name evidence="2" type="ORF">PR202_ga20065</name>
</gene>
<feature type="region of interest" description="Disordered" evidence="1">
    <location>
        <begin position="1"/>
        <end position="67"/>
    </location>
</feature>
<reference evidence="2" key="1">
    <citation type="journal article" date="2018" name="DNA Res.">
        <title>Multiple hybrid de novo genome assembly of finger millet, an orphan allotetraploid crop.</title>
        <authorList>
            <person name="Hatakeyama M."/>
            <person name="Aluri S."/>
            <person name="Balachadran M.T."/>
            <person name="Sivarajan S.R."/>
            <person name="Patrignani A."/>
            <person name="Gruter S."/>
            <person name="Poveda L."/>
            <person name="Shimizu-Inatsugi R."/>
            <person name="Baeten J."/>
            <person name="Francoijs K.J."/>
            <person name="Nataraja K.N."/>
            <person name="Reddy Y.A.N."/>
            <person name="Phadnis S."/>
            <person name="Ravikumar R.L."/>
            <person name="Schlapbach R."/>
            <person name="Sreeman S.M."/>
            <person name="Shimizu K.K."/>
        </authorList>
    </citation>
    <scope>NUCLEOTIDE SEQUENCE</scope>
</reference>
<accession>A0AAV5CW44</accession>
<keyword evidence="3" id="KW-1185">Reference proteome</keyword>
<dbReference type="AlphaFoldDB" id="A0AAV5CW44"/>
<evidence type="ECO:0000313" key="3">
    <source>
        <dbReference type="Proteomes" id="UP001054889"/>
    </source>
</evidence>
<organism evidence="2 3">
    <name type="scientific">Eleusine coracana subsp. coracana</name>
    <dbReference type="NCBI Taxonomy" id="191504"/>
    <lineage>
        <taxon>Eukaryota</taxon>
        <taxon>Viridiplantae</taxon>
        <taxon>Streptophyta</taxon>
        <taxon>Embryophyta</taxon>
        <taxon>Tracheophyta</taxon>
        <taxon>Spermatophyta</taxon>
        <taxon>Magnoliopsida</taxon>
        <taxon>Liliopsida</taxon>
        <taxon>Poales</taxon>
        <taxon>Poaceae</taxon>
        <taxon>PACMAD clade</taxon>
        <taxon>Chloridoideae</taxon>
        <taxon>Cynodonteae</taxon>
        <taxon>Eleusininae</taxon>
        <taxon>Eleusine</taxon>
    </lineage>
</organism>
<sequence>MGLLPPLPTRPCLRWHASGEGGEEGRRHRPVGEEDRRRGPAGEEGRRRKPVGEDTGGASKRGRWVGGAQEEDVVIGHSLSTCDQCAVPDLGFAMLGTCGLGASEIKLASSILLRRAAVAVGTRAETPASSAALRSNR</sequence>
<comment type="caution">
    <text evidence="2">The sequence shown here is derived from an EMBL/GenBank/DDBJ whole genome shotgun (WGS) entry which is preliminary data.</text>
</comment>